<sequence length="334" mass="36157">MPDLLKVKFKQTWGFVGIELALLMVLLVGLASGSILVQQNQDVQKYAQQRVGCKYCNPQKRCVDRAGLCNPDFDECLISADCGSPPSPTPPADNITPKATPTRAKDPDHCNGCWVAKSSFCVGIKETNSGYICCPSIEGGRNYPHFEKGSTCGSTPTPGVPKNEKECFDADSCWVQHSSVCVGRHKENAGYKCCDANEGRLVNFPHFEKITEKNPDPCVVISTPTPAVPTLKPCSPVNTTGCINDNKSAALCVKQEDGSLGWLEYVCNGNTVCGEYTNKSKNVWFFTCISMTPSPPASPVPSSTAETSGQTNSSNLLSLFQRILEFFTFKGKAL</sequence>
<dbReference type="AlphaFoldDB" id="A0A0G1HM23"/>
<evidence type="ECO:0000313" key="3">
    <source>
        <dbReference type="Proteomes" id="UP000034063"/>
    </source>
</evidence>
<keyword evidence="1" id="KW-0812">Transmembrane</keyword>
<protein>
    <submittedName>
        <fullName evidence="2">Uncharacterized protein</fullName>
    </submittedName>
</protein>
<evidence type="ECO:0000313" key="2">
    <source>
        <dbReference type="EMBL" id="KKT47628.1"/>
    </source>
</evidence>
<accession>A0A0G1HM23</accession>
<keyword evidence="1" id="KW-1133">Transmembrane helix</keyword>
<gene>
    <name evidence="2" type="ORF">UW37_C0005G0016</name>
</gene>
<feature type="transmembrane region" description="Helical" evidence="1">
    <location>
        <begin position="12"/>
        <end position="37"/>
    </location>
</feature>
<proteinExistence type="predicted"/>
<dbReference type="Proteomes" id="UP000034063">
    <property type="component" value="Unassembled WGS sequence"/>
</dbReference>
<dbReference type="EMBL" id="LCIB01000005">
    <property type="protein sequence ID" value="KKT47628.1"/>
    <property type="molecule type" value="Genomic_DNA"/>
</dbReference>
<comment type="caution">
    <text evidence="2">The sequence shown here is derived from an EMBL/GenBank/DDBJ whole genome shotgun (WGS) entry which is preliminary data.</text>
</comment>
<keyword evidence="1" id="KW-0472">Membrane</keyword>
<organism evidence="2 3">
    <name type="scientific">Candidatus Gottesmanbacteria bacterium GW2011_GWA2_44_17</name>
    <dbReference type="NCBI Taxonomy" id="1618444"/>
    <lineage>
        <taxon>Bacteria</taxon>
        <taxon>Candidatus Gottesmaniibacteriota</taxon>
    </lineage>
</organism>
<reference evidence="2 3" key="1">
    <citation type="journal article" date="2015" name="Nature">
        <title>rRNA introns, odd ribosomes, and small enigmatic genomes across a large radiation of phyla.</title>
        <authorList>
            <person name="Brown C.T."/>
            <person name="Hug L.A."/>
            <person name="Thomas B.C."/>
            <person name="Sharon I."/>
            <person name="Castelle C.J."/>
            <person name="Singh A."/>
            <person name="Wilkins M.J."/>
            <person name="Williams K.H."/>
            <person name="Banfield J.F."/>
        </authorList>
    </citation>
    <scope>NUCLEOTIDE SEQUENCE [LARGE SCALE GENOMIC DNA]</scope>
</reference>
<name>A0A0G1HM23_9BACT</name>
<evidence type="ECO:0000256" key="1">
    <source>
        <dbReference type="SAM" id="Phobius"/>
    </source>
</evidence>